<feature type="transmembrane region" description="Helical" evidence="1">
    <location>
        <begin position="204"/>
        <end position="224"/>
    </location>
</feature>
<evidence type="ECO:0000313" key="2">
    <source>
        <dbReference type="EMBL" id="GAA1381670.1"/>
    </source>
</evidence>
<keyword evidence="1" id="KW-0812">Transmembrane</keyword>
<keyword evidence="3" id="KW-1185">Reference proteome</keyword>
<dbReference type="RefSeq" id="WP_344018310.1">
    <property type="nucleotide sequence ID" value="NZ_BAAAJK010000003.1"/>
</dbReference>
<accession>A0ABN1XJ51</accession>
<comment type="caution">
    <text evidence="2">The sequence shown here is derived from an EMBL/GenBank/DDBJ whole genome shotgun (WGS) entry which is preliminary data.</text>
</comment>
<reference evidence="2 3" key="1">
    <citation type="journal article" date="2019" name="Int. J. Syst. Evol. Microbiol.">
        <title>The Global Catalogue of Microorganisms (GCM) 10K type strain sequencing project: providing services to taxonomists for standard genome sequencing and annotation.</title>
        <authorList>
            <consortium name="The Broad Institute Genomics Platform"/>
            <consortium name="The Broad Institute Genome Sequencing Center for Infectious Disease"/>
            <person name="Wu L."/>
            <person name="Ma J."/>
        </authorList>
    </citation>
    <scope>NUCLEOTIDE SEQUENCE [LARGE SCALE GENOMIC DNA]</scope>
    <source>
        <strain evidence="2 3">JCM 11896</strain>
    </source>
</reference>
<keyword evidence="1" id="KW-0472">Membrane</keyword>
<feature type="transmembrane region" description="Helical" evidence="1">
    <location>
        <begin position="163"/>
        <end position="183"/>
    </location>
</feature>
<organism evidence="2 3">
    <name type="scientific">Pseudonocardia kongjuensis</name>
    <dbReference type="NCBI Taxonomy" id="102227"/>
    <lineage>
        <taxon>Bacteria</taxon>
        <taxon>Bacillati</taxon>
        <taxon>Actinomycetota</taxon>
        <taxon>Actinomycetes</taxon>
        <taxon>Pseudonocardiales</taxon>
        <taxon>Pseudonocardiaceae</taxon>
        <taxon>Pseudonocardia</taxon>
    </lineage>
</organism>
<keyword evidence="1" id="KW-1133">Transmembrane helix</keyword>
<feature type="transmembrane region" description="Helical" evidence="1">
    <location>
        <begin position="253"/>
        <end position="274"/>
    </location>
</feature>
<evidence type="ECO:0000313" key="3">
    <source>
        <dbReference type="Proteomes" id="UP001501414"/>
    </source>
</evidence>
<gene>
    <name evidence="2" type="ORF">GCM10009613_08060</name>
</gene>
<dbReference type="EMBL" id="BAAAJK010000003">
    <property type="protein sequence ID" value="GAA1381670.1"/>
    <property type="molecule type" value="Genomic_DNA"/>
</dbReference>
<protein>
    <recommendedName>
        <fullName evidence="4">Integral membrane protein</fullName>
    </recommendedName>
</protein>
<evidence type="ECO:0008006" key="4">
    <source>
        <dbReference type="Google" id="ProtNLM"/>
    </source>
</evidence>
<name>A0ABN1XJ51_9PSEU</name>
<dbReference type="Proteomes" id="UP001501414">
    <property type="component" value="Unassembled WGS sequence"/>
</dbReference>
<evidence type="ECO:0000256" key="1">
    <source>
        <dbReference type="SAM" id="Phobius"/>
    </source>
</evidence>
<proteinExistence type="predicted"/>
<feature type="transmembrane region" description="Helical" evidence="1">
    <location>
        <begin position="134"/>
        <end position="157"/>
    </location>
</feature>
<sequence>MTSVAEFLTPYDPDHERRLVERQAAADAATDWSAVPQHDRPPTVADRAIDERIARREADIGRAHGAARAAQLERIAETAAEAGHREREAEQARAAETAAVRERDRLTAILTTGRGAPDEGNWADPGRMSERARLTVTVSVLIYSGAALVDASLNYLAFRVMGVSPIETAVLAAGVVLVTVLLPKQLGEMLEARRRGARRGPRRTALIVAAGTLWAAVSVFAAVVRTRFLLLPGGAGTGAPRPSLPELAGVGPWVLTLGWLAVALAVGLVVLVHAMRRYNPYLRPWRDAGRRAARGHTGTVARRWESDRVTERLRAARAGLAALDGERDRAVETCRAFAGELKQVYRAAYLRALGAPEHRRPDDAPPALEQS</sequence>